<evidence type="ECO:0000256" key="11">
    <source>
        <dbReference type="HAMAP-Rule" id="MF_00230"/>
    </source>
</evidence>
<dbReference type="InterPro" id="IPR023195">
    <property type="entry name" value="Nict_dMeBzImd_PRibTrfase_N"/>
</dbReference>
<dbReference type="HAMAP" id="MF_00230">
    <property type="entry name" value="CobT"/>
    <property type="match status" value="1"/>
</dbReference>
<dbReference type="RefSeq" id="WP_237966816.1">
    <property type="nucleotide sequence ID" value="NZ_JAKNHQ010000010.1"/>
</dbReference>
<dbReference type="Gene3D" id="1.10.1610.10">
    <property type="match status" value="1"/>
</dbReference>
<evidence type="ECO:0000256" key="6">
    <source>
        <dbReference type="ARBA" id="ARBA00022573"/>
    </source>
</evidence>
<evidence type="ECO:0000313" key="13">
    <source>
        <dbReference type="Proteomes" id="UP001298681"/>
    </source>
</evidence>
<dbReference type="PANTHER" id="PTHR43463">
    <property type="entry name" value="NICOTINATE-NUCLEOTIDE--DIMETHYLBENZIMIDAZOLE PHOSPHORIBOSYLTRANSFERASE"/>
    <property type="match status" value="1"/>
</dbReference>
<dbReference type="Proteomes" id="UP001298681">
    <property type="component" value="Unassembled WGS sequence"/>
</dbReference>
<proteinExistence type="inferred from homology"/>
<dbReference type="Pfam" id="PF02277">
    <property type="entry name" value="DBI_PRT"/>
    <property type="match status" value="1"/>
</dbReference>
<protein>
    <recommendedName>
        <fullName evidence="5 11">Nicotinate-nucleotide--dimethylbenzimidazole phosphoribosyltransferase</fullName>
        <shortName evidence="11">NN:DBI PRT</shortName>
        <ecNumber evidence="4 11">2.4.2.21</ecNumber>
    </recommendedName>
    <alternativeName>
        <fullName evidence="9 11">N(1)-alpha-phosphoribosyltransferase</fullName>
    </alternativeName>
</protein>
<comment type="function">
    <text evidence="1 11">Catalyzes the synthesis of alpha-ribazole-5'-phosphate from nicotinate mononucleotide (NAMN) and 5,6-dimethylbenzimidazole (DMB).</text>
</comment>
<comment type="similarity">
    <text evidence="3 11">Belongs to the CobT family.</text>
</comment>
<accession>A0ABS9ML40</accession>
<gene>
    <name evidence="11 12" type="primary">cobT</name>
    <name evidence="12" type="ORF">L0P57_08425</name>
</gene>
<evidence type="ECO:0000256" key="9">
    <source>
        <dbReference type="ARBA" id="ARBA00030686"/>
    </source>
</evidence>
<comment type="caution">
    <text evidence="12">The sequence shown here is derived from an EMBL/GenBank/DDBJ whole genome shotgun (WGS) entry which is preliminary data.</text>
</comment>
<evidence type="ECO:0000313" key="12">
    <source>
        <dbReference type="EMBL" id="MCG4610957.1"/>
    </source>
</evidence>
<evidence type="ECO:0000256" key="4">
    <source>
        <dbReference type="ARBA" id="ARBA00011991"/>
    </source>
</evidence>
<keyword evidence="6 11" id="KW-0169">Cobalamin biosynthesis</keyword>
<evidence type="ECO:0000256" key="7">
    <source>
        <dbReference type="ARBA" id="ARBA00022676"/>
    </source>
</evidence>
<dbReference type="Gene3D" id="3.40.50.10210">
    <property type="match status" value="1"/>
</dbReference>
<reference evidence="12 13" key="1">
    <citation type="submission" date="2022-01" db="EMBL/GenBank/DDBJ databases">
        <title>Collection of gut derived symbiotic bacterial strains cultured from healthy donors.</title>
        <authorList>
            <person name="Lin H."/>
            <person name="Kohout C."/>
            <person name="Waligurski E."/>
            <person name="Pamer E.G."/>
        </authorList>
    </citation>
    <scope>NUCLEOTIDE SEQUENCE [LARGE SCALE GENOMIC DNA]</scope>
    <source>
        <strain evidence="12 13">DFI.7.58</strain>
    </source>
</reference>
<feature type="active site" description="Proton acceptor" evidence="11">
    <location>
        <position position="316"/>
    </location>
</feature>
<keyword evidence="13" id="KW-1185">Reference proteome</keyword>
<evidence type="ECO:0000256" key="1">
    <source>
        <dbReference type="ARBA" id="ARBA00002197"/>
    </source>
</evidence>
<evidence type="ECO:0000256" key="2">
    <source>
        <dbReference type="ARBA" id="ARBA00005049"/>
    </source>
</evidence>
<dbReference type="SUPFAM" id="SSF52733">
    <property type="entry name" value="Nicotinate mononucleotide:5,6-dimethylbenzimidazole phosphoribosyltransferase (CobT)"/>
    <property type="match status" value="1"/>
</dbReference>
<dbReference type="InterPro" id="IPR017846">
    <property type="entry name" value="Nict_dMeBzImd_PRibTrfase_bact"/>
</dbReference>
<evidence type="ECO:0000256" key="5">
    <source>
        <dbReference type="ARBA" id="ARBA00015486"/>
    </source>
</evidence>
<dbReference type="NCBIfam" id="TIGR03160">
    <property type="entry name" value="cobT_DBIPRT"/>
    <property type="match status" value="1"/>
</dbReference>
<dbReference type="NCBIfam" id="NF000996">
    <property type="entry name" value="PRK00105.1"/>
    <property type="match status" value="1"/>
</dbReference>
<organism evidence="12 13">
    <name type="scientific">Anaeromassilibacillus senegalensis</name>
    <dbReference type="NCBI Taxonomy" id="1673717"/>
    <lineage>
        <taxon>Bacteria</taxon>
        <taxon>Bacillati</taxon>
        <taxon>Bacillota</taxon>
        <taxon>Clostridia</taxon>
        <taxon>Eubacteriales</taxon>
        <taxon>Acutalibacteraceae</taxon>
        <taxon>Anaeromassilibacillus</taxon>
    </lineage>
</organism>
<name>A0ABS9ML40_9FIRM</name>
<evidence type="ECO:0000256" key="3">
    <source>
        <dbReference type="ARBA" id="ARBA00007110"/>
    </source>
</evidence>
<keyword evidence="7 11" id="KW-0328">Glycosyltransferase</keyword>
<keyword evidence="8 11" id="KW-0808">Transferase</keyword>
<comment type="pathway">
    <text evidence="2 11">Nucleoside biosynthesis; alpha-ribazole biosynthesis; alpha-ribazole from 5,6-dimethylbenzimidazole: step 1/2.</text>
</comment>
<sequence>MTLEETLRRIVPADRSIEEEAWRRWDSIAKPLRGLGLLEEAVARIAGMTRTVEVDLSRRAVAVFCADNGVVEEGVTQTGQEVTAVVTENLSKGDTSVCKMARVAHADVFPVDIGVKCAVTGENILPRKVAHGTRNMTKGPAMTREETVKALEVGIDLMQDLKQQGYRIVATGEMGIGNTTTSSAVASVLLGLPPEEVTGRGAGLSSEGLARKRLAVRRAIACNAPDPSDAFDVLQKVGGLDLAGMAGAFLGGAAMQMPVVIDGFISAVAALLAARMCPAAVDYMLASHVSGEPAARLLLQELGLKPFLTANMTLGEGTGAVAALPLLDMACAVYGTMRTFEQISIEPYQPLH</sequence>
<evidence type="ECO:0000256" key="10">
    <source>
        <dbReference type="ARBA" id="ARBA00047340"/>
    </source>
</evidence>
<dbReference type="EMBL" id="JAKNHQ010000010">
    <property type="protein sequence ID" value="MCG4610957.1"/>
    <property type="molecule type" value="Genomic_DNA"/>
</dbReference>
<comment type="catalytic activity">
    <reaction evidence="10 11">
        <text>5,6-dimethylbenzimidazole + nicotinate beta-D-ribonucleotide = alpha-ribazole 5'-phosphate + nicotinate + H(+)</text>
        <dbReference type="Rhea" id="RHEA:11196"/>
        <dbReference type="ChEBI" id="CHEBI:15378"/>
        <dbReference type="ChEBI" id="CHEBI:15890"/>
        <dbReference type="ChEBI" id="CHEBI:32544"/>
        <dbReference type="ChEBI" id="CHEBI:57502"/>
        <dbReference type="ChEBI" id="CHEBI:57918"/>
        <dbReference type="EC" id="2.4.2.21"/>
    </reaction>
</comment>
<dbReference type="GO" id="GO:0008939">
    <property type="term" value="F:nicotinate-nucleotide-dimethylbenzimidazole phosphoribosyltransferase activity"/>
    <property type="evidence" value="ECO:0007669"/>
    <property type="project" value="UniProtKB-EC"/>
</dbReference>
<dbReference type="EC" id="2.4.2.21" evidence="4 11"/>
<dbReference type="InterPro" id="IPR036087">
    <property type="entry name" value="Nict_dMeBzImd_PRibTrfase_sf"/>
</dbReference>
<dbReference type="InterPro" id="IPR003200">
    <property type="entry name" value="Nict_dMeBzImd_PRibTrfase"/>
</dbReference>
<evidence type="ECO:0000256" key="8">
    <source>
        <dbReference type="ARBA" id="ARBA00022679"/>
    </source>
</evidence>
<dbReference type="PANTHER" id="PTHR43463:SF1">
    <property type="entry name" value="NICOTINATE-NUCLEOTIDE--DIMETHYLBENZIMIDAZOLE PHOSPHORIBOSYLTRANSFERASE"/>
    <property type="match status" value="1"/>
</dbReference>
<dbReference type="CDD" id="cd02439">
    <property type="entry name" value="DMB-PRT_CobT"/>
    <property type="match status" value="1"/>
</dbReference>